<reference evidence="3 4" key="1">
    <citation type="submission" date="2016-10" db="EMBL/GenBank/DDBJ databases">
        <authorList>
            <person name="de Groot N.N."/>
        </authorList>
    </citation>
    <scope>NUCLEOTIDE SEQUENCE [LARGE SCALE GENOMIC DNA]</scope>
    <source>
        <strain evidence="3 4">CGMCC 4.5506</strain>
    </source>
</reference>
<dbReference type="OrthoDB" id="9785847at2"/>
<dbReference type="EMBL" id="FMZE01000004">
    <property type="protein sequence ID" value="SDC82674.1"/>
    <property type="molecule type" value="Genomic_DNA"/>
</dbReference>
<dbReference type="InterPro" id="IPR000073">
    <property type="entry name" value="AB_hydrolase_1"/>
</dbReference>
<evidence type="ECO:0000256" key="1">
    <source>
        <dbReference type="ARBA" id="ARBA00022559"/>
    </source>
</evidence>
<sequence>MPFVTAADGADIFYKDWGSGSPVVFSHGWPLSADVWDRQLYLAAAHGFRAIAHDRRGHGRSTQTWHGNDMDTYADDLATLLDTLDLHEVILVGHADGGGELARYLARHGSDRVGKAVLLSAVPPSLLATETNPGGLPVTVLDAIRTAITADRAQFFRELSVLFYGANRDRATVSWALGEQFWRLAMQAGLKAVLDCVSAFSETDFTDDLRAMEIPVLVAHGDDDQLVPISGSAYRAVELLPEAHLIVYAGAPHGLCGDFETQFNADLLAFLTR</sequence>
<dbReference type="Gene3D" id="3.40.50.1820">
    <property type="entry name" value="alpha/beta hydrolase"/>
    <property type="match status" value="1"/>
</dbReference>
<name>A0A222VWW3_9PSEU</name>
<proteinExistence type="inferred from homology"/>
<protein>
    <submittedName>
        <fullName evidence="3">Non-heme chloroperoxidase</fullName>
    </submittedName>
</protein>
<dbReference type="FunFam" id="3.40.50.1820:FF:000205">
    <property type="entry name" value="Non-haem bromoperoxidase BPO-A2"/>
    <property type="match status" value="1"/>
</dbReference>
<dbReference type="AlphaFoldDB" id="A0A222VWW3"/>
<dbReference type="RefSeq" id="WP_091802654.1">
    <property type="nucleotide sequence ID" value="NZ_CP016353.1"/>
</dbReference>
<dbReference type="PANTHER" id="PTHR43433">
    <property type="entry name" value="HYDROLASE, ALPHA/BETA FOLD FAMILY PROTEIN"/>
    <property type="match status" value="1"/>
</dbReference>
<dbReference type="Pfam" id="PF00561">
    <property type="entry name" value="Abhydrolase_1"/>
    <property type="match status" value="1"/>
</dbReference>
<dbReference type="STRING" id="530584.SAMN05421630_10418"/>
<dbReference type="SUPFAM" id="SSF53474">
    <property type="entry name" value="alpha/beta-Hydrolases"/>
    <property type="match status" value="1"/>
</dbReference>
<dbReference type="Proteomes" id="UP000199494">
    <property type="component" value="Unassembled WGS sequence"/>
</dbReference>
<evidence type="ECO:0000256" key="2">
    <source>
        <dbReference type="ARBA" id="ARBA00038128"/>
    </source>
</evidence>
<dbReference type="GO" id="GO:0004601">
    <property type="term" value="F:peroxidase activity"/>
    <property type="evidence" value="ECO:0007669"/>
    <property type="project" value="UniProtKB-KW"/>
</dbReference>
<keyword evidence="1 3" id="KW-0575">Peroxidase</keyword>
<organism evidence="3 4">
    <name type="scientific">Prauserella marina</name>
    <dbReference type="NCBI Taxonomy" id="530584"/>
    <lineage>
        <taxon>Bacteria</taxon>
        <taxon>Bacillati</taxon>
        <taxon>Actinomycetota</taxon>
        <taxon>Actinomycetes</taxon>
        <taxon>Pseudonocardiales</taxon>
        <taxon>Pseudonocardiaceae</taxon>
        <taxon>Prauserella</taxon>
    </lineage>
</organism>
<dbReference type="PANTHER" id="PTHR43433:SF3">
    <property type="entry name" value="NON-HEME CHLOROPEROXIDASE"/>
    <property type="match status" value="1"/>
</dbReference>
<accession>A0A222VWW3</accession>
<comment type="similarity">
    <text evidence="2">Belongs to the AB hydrolase superfamily. Bacterial non-heme haloperoxidase / perhydrolase family.</text>
</comment>
<dbReference type="KEGG" id="pmad:BAY61_29585"/>
<evidence type="ECO:0000313" key="3">
    <source>
        <dbReference type="EMBL" id="SDC82674.1"/>
    </source>
</evidence>
<dbReference type="InterPro" id="IPR029058">
    <property type="entry name" value="AB_hydrolase_fold"/>
</dbReference>
<keyword evidence="4" id="KW-1185">Reference proteome</keyword>
<keyword evidence="1 3" id="KW-0560">Oxidoreductase</keyword>
<dbReference type="PRINTS" id="PR00111">
    <property type="entry name" value="ABHYDROLASE"/>
</dbReference>
<gene>
    <name evidence="3" type="ORF">SAMN05421630_10418</name>
</gene>
<dbReference type="InterPro" id="IPR050471">
    <property type="entry name" value="AB_hydrolase"/>
</dbReference>
<evidence type="ECO:0000313" key="4">
    <source>
        <dbReference type="Proteomes" id="UP000199494"/>
    </source>
</evidence>